<name>A0AAD3N599_LATJO</name>
<dbReference type="GO" id="GO:0016491">
    <property type="term" value="F:oxidoreductase activity"/>
    <property type="evidence" value="ECO:0007669"/>
    <property type="project" value="TreeGrafter"/>
</dbReference>
<keyword evidence="3" id="KW-0408">Iron</keyword>
<evidence type="ECO:0000256" key="4">
    <source>
        <dbReference type="ARBA" id="ARBA00048118"/>
    </source>
</evidence>
<dbReference type="SUPFAM" id="SSF46458">
    <property type="entry name" value="Globin-like"/>
    <property type="match status" value="1"/>
</dbReference>
<dbReference type="GO" id="GO:0005506">
    <property type="term" value="F:iron ion binding"/>
    <property type="evidence" value="ECO:0007669"/>
    <property type="project" value="InterPro"/>
</dbReference>
<dbReference type="EMBL" id="BRZM01000075">
    <property type="protein sequence ID" value="GLD65029.1"/>
    <property type="molecule type" value="Genomic_DNA"/>
</dbReference>
<dbReference type="InterPro" id="IPR009050">
    <property type="entry name" value="Globin-like_sf"/>
</dbReference>
<reference evidence="7" key="1">
    <citation type="submission" date="2022-08" db="EMBL/GenBank/DDBJ databases">
        <title>Genome sequencing of akame (Lates japonicus).</title>
        <authorList>
            <person name="Hashiguchi Y."/>
            <person name="Takahashi H."/>
        </authorList>
    </citation>
    <scope>NUCLEOTIDE SEQUENCE</scope>
    <source>
        <strain evidence="7">Kochi</strain>
    </source>
</reference>
<feature type="compositionally biased region" description="Polar residues" evidence="5">
    <location>
        <begin position="293"/>
        <end position="302"/>
    </location>
</feature>
<feature type="region of interest" description="Disordered" evidence="5">
    <location>
        <begin position="114"/>
        <end position="142"/>
    </location>
</feature>
<keyword evidence="2" id="KW-0479">Metal-binding</keyword>
<dbReference type="AlphaFoldDB" id="A0AAD3N599"/>
<evidence type="ECO:0000256" key="3">
    <source>
        <dbReference type="ARBA" id="ARBA00023004"/>
    </source>
</evidence>
<keyword evidence="1" id="KW-0349">Heme</keyword>
<dbReference type="GO" id="GO:0019825">
    <property type="term" value="F:oxygen binding"/>
    <property type="evidence" value="ECO:0007669"/>
    <property type="project" value="InterPro"/>
</dbReference>
<dbReference type="Proteomes" id="UP001279410">
    <property type="component" value="Unassembled WGS sequence"/>
</dbReference>
<dbReference type="PANTHER" id="PTHR46783">
    <property type="entry name" value="CYTOGLOBIN"/>
    <property type="match status" value="1"/>
</dbReference>
<keyword evidence="6" id="KW-0812">Transmembrane</keyword>
<protein>
    <submittedName>
        <fullName evidence="7">Cytoglobin</fullName>
    </submittedName>
</protein>
<feature type="region of interest" description="Disordered" evidence="5">
    <location>
        <begin position="14"/>
        <end position="101"/>
    </location>
</feature>
<dbReference type="PANTHER" id="PTHR46783:SF1">
    <property type="entry name" value="CYTOGLOBIN-1-RELATED"/>
    <property type="match status" value="1"/>
</dbReference>
<keyword evidence="8" id="KW-1185">Reference proteome</keyword>
<keyword evidence="6" id="KW-1133">Transmembrane helix</keyword>
<comment type="catalytic activity">
    <reaction evidence="4">
        <text>Fe(III)-heme b-[protein] + nitric oxide + H2O = Fe(II)-heme b-[protein] + nitrite + 2 H(+)</text>
        <dbReference type="Rhea" id="RHEA:77711"/>
        <dbReference type="Rhea" id="RHEA-COMP:18975"/>
        <dbReference type="Rhea" id="RHEA-COMP:18976"/>
        <dbReference type="ChEBI" id="CHEBI:15377"/>
        <dbReference type="ChEBI" id="CHEBI:15378"/>
        <dbReference type="ChEBI" id="CHEBI:16301"/>
        <dbReference type="ChEBI" id="CHEBI:16480"/>
        <dbReference type="ChEBI" id="CHEBI:55376"/>
        <dbReference type="ChEBI" id="CHEBI:60344"/>
    </reaction>
    <physiologicalReaction direction="right-to-left" evidence="4">
        <dbReference type="Rhea" id="RHEA:77713"/>
    </physiologicalReaction>
</comment>
<evidence type="ECO:0000256" key="2">
    <source>
        <dbReference type="ARBA" id="ARBA00022723"/>
    </source>
</evidence>
<dbReference type="GO" id="GO:0020037">
    <property type="term" value="F:heme binding"/>
    <property type="evidence" value="ECO:0007669"/>
    <property type="project" value="InterPro"/>
</dbReference>
<organism evidence="7 8">
    <name type="scientific">Lates japonicus</name>
    <name type="common">Japanese lates</name>
    <dbReference type="NCBI Taxonomy" id="270547"/>
    <lineage>
        <taxon>Eukaryota</taxon>
        <taxon>Metazoa</taxon>
        <taxon>Chordata</taxon>
        <taxon>Craniata</taxon>
        <taxon>Vertebrata</taxon>
        <taxon>Euteleostomi</taxon>
        <taxon>Actinopterygii</taxon>
        <taxon>Neopterygii</taxon>
        <taxon>Teleostei</taxon>
        <taxon>Neoteleostei</taxon>
        <taxon>Acanthomorphata</taxon>
        <taxon>Carangaria</taxon>
        <taxon>Carangaria incertae sedis</taxon>
        <taxon>Centropomidae</taxon>
        <taxon>Lates</taxon>
    </lineage>
</organism>
<keyword evidence="6" id="KW-0472">Membrane</keyword>
<evidence type="ECO:0000256" key="5">
    <source>
        <dbReference type="SAM" id="MobiDB-lite"/>
    </source>
</evidence>
<evidence type="ECO:0000256" key="6">
    <source>
        <dbReference type="SAM" id="Phobius"/>
    </source>
</evidence>
<accession>A0AAD3N599</accession>
<dbReference type="GO" id="GO:0015671">
    <property type="term" value="P:oxygen transport"/>
    <property type="evidence" value="ECO:0007669"/>
    <property type="project" value="InterPro"/>
</dbReference>
<evidence type="ECO:0000256" key="1">
    <source>
        <dbReference type="ARBA" id="ARBA00022617"/>
    </source>
</evidence>
<evidence type="ECO:0000313" key="7">
    <source>
        <dbReference type="EMBL" id="GLD65029.1"/>
    </source>
</evidence>
<comment type="caution">
    <text evidence="7">The sequence shown here is derived from an EMBL/GenBank/DDBJ whole genome shotgun (WGS) entry which is preliminary data.</text>
</comment>
<feature type="compositionally biased region" description="Basic and acidic residues" evidence="5">
    <location>
        <begin position="24"/>
        <end position="46"/>
    </location>
</feature>
<feature type="compositionally biased region" description="Pro residues" evidence="5">
    <location>
        <begin position="81"/>
        <end position="91"/>
    </location>
</feature>
<feature type="region of interest" description="Disordered" evidence="5">
    <location>
        <begin position="282"/>
        <end position="302"/>
    </location>
</feature>
<sequence length="302" mass="32812">MFLKLGGEVLTTHTSQPHLLSQSERIRERESRSDKRSNISITDKHLPHWGRGGTEGKVAGVRREDKRGGKTLPPWGLSSPSPSPSLAPLPPASLRAAAPQGDVSQGVSAAALATSTPAAAGRAERRGGVRGPSGARPSRCPTPEREIIQDTWGDVYKNCEDVGVSVLIRSVCLVLVSVKNQYLPSILSGVMLEVLSEDFPEFFTAEVQMVWTKLMGALYWHVTGAYTQRWAGSRSPAQRCEELGGRGAAGWWALGTMCTTIMFLSTLALVLRQHFTSRAKTFPKDSGEKEASWVQSSRDSEK</sequence>
<proteinExistence type="predicted"/>
<dbReference type="InterPro" id="IPR013314">
    <property type="entry name" value="Globin_lamprey/hagfish"/>
</dbReference>
<feature type="compositionally biased region" description="Basic and acidic residues" evidence="5">
    <location>
        <begin position="282"/>
        <end position="291"/>
    </location>
</feature>
<evidence type="ECO:0000313" key="8">
    <source>
        <dbReference type="Proteomes" id="UP001279410"/>
    </source>
</evidence>
<gene>
    <name evidence="7" type="ORF">AKAME5_001652600</name>
</gene>
<feature type="transmembrane region" description="Helical" evidence="6">
    <location>
        <begin position="249"/>
        <end position="271"/>
    </location>
</feature>